<feature type="binding site" evidence="3">
    <location>
        <position position="93"/>
    </location>
    <ligand>
        <name>a divalent metal cation</name>
        <dbReference type="ChEBI" id="CHEBI:60240"/>
        <label>1</label>
    </ligand>
</feature>
<dbReference type="EMBL" id="QZKI01000142">
    <property type="protein sequence ID" value="RJP64288.1"/>
    <property type="molecule type" value="Genomic_DNA"/>
</dbReference>
<dbReference type="InterPro" id="IPR032466">
    <property type="entry name" value="Metal_Hydrolase"/>
</dbReference>
<keyword evidence="2" id="KW-0378">Hydrolase</keyword>
<evidence type="ECO:0000313" key="5">
    <source>
        <dbReference type="Proteomes" id="UP000285961"/>
    </source>
</evidence>
<evidence type="ECO:0000313" key="4">
    <source>
        <dbReference type="EMBL" id="RJP64288.1"/>
    </source>
</evidence>
<keyword evidence="3" id="KW-0479">Metal-binding</keyword>
<evidence type="ECO:0000256" key="3">
    <source>
        <dbReference type="PIRSR" id="PIRSR005902-1"/>
    </source>
</evidence>
<comment type="similarity">
    <text evidence="1">Belongs to the metallo-dependent hydrolases superfamily. TatD-type hydrolase family.</text>
</comment>
<dbReference type="CDD" id="cd01310">
    <property type="entry name" value="TatD_DNAse"/>
    <property type="match status" value="1"/>
</dbReference>
<dbReference type="GO" id="GO:0016788">
    <property type="term" value="F:hydrolase activity, acting on ester bonds"/>
    <property type="evidence" value="ECO:0007669"/>
    <property type="project" value="InterPro"/>
</dbReference>
<reference evidence="4 5" key="1">
    <citation type="journal article" date="2017" name="ISME J.">
        <title>Energy and carbon metabolisms in a deep terrestrial subsurface fluid microbial community.</title>
        <authorList>
            <person name="Momper L."/>
            <person name="Jungbluth S.P."/>
            <person name="Lee M.D."/>
            <person name="Amend J.P."/>
        </authorList>
    </citation>
    <scope>NUCLEOTIDE SEQUENCE [LARGE SCALE GENOMIC DNA]</scope>
    <source>
        <strain evidence="4">SURF_17</strain>
    </source>
</reference>
<dbReference type="AlphaFoldDB" id="A0A419ENN9"/>
<feature type="binding site" evidence="3">
    <location>
        <position position="12"/>
    </location>
    <ligand>
        <name>a divalent metal cation</name>
        <dbReference type="ChEBI" id="CHEBI:60240"/>
        <label>1</label>
    </ligand>
</feature>
<name>A0A419ENN9_9BACT</name>
<feature type="binding site" evidence="3">
    <location>
        <position position="199"/>
    </location>
    <ligand>
        <name>a divalent metal cation</name>
        <dbReference type="ChEBI" id="CHEBI:60240"/>
        <label>1</label>
    </ligand>
</feature>
<feature type="binding site" evidence="3">
    <location>
        <position position="10"/>
    </location>
    <ligand>
        <name>a divalent metal cation</name>
        <dbReference type="ChEBI" id="CHEBI:60240"/>
        <label>1</label>
    </ligand>
</feature>
<evidence type="ECO:0000256" key="1">
    <source>
        <dbReference type="ARBA" id="ARBA00009275"/>
    </source>
</evidence>
<proteinExistence type="inferred from homology"/>
<dbReference type="GO" id="GO:0046872">
    <property type="term" value="F:metal ion binding"/>
    <property type="evidence" value="ECO:0007669"/>
    <property type="project" value="UniProtKB-KW"/>
</dbReference>
<evidence type="ECO:0000256" key="2">
    <source>
        <dbReference type="ARBA" id="ARBA00022801"/>
    </source>
</evidence>
<sequence length="253" mass="28255">MNTIRLVDSHAHLEQVEDAEHALERARDVGVIAIIAVAMNLDSNRRILELARRHPGFVYPAVGIHPWAIEPSELDEAFEFITAHVQECVAVGEIGLDYWIKKDKALQRTVFQRLLTLAVEHRKPVLTHSRGSYEDVHRFVKESGAEQAVFHWYSGPVELAEQIVASGYFISATPAVAYSEKHRDVISMVPLDHLLLETDCPVKYQGVISEPASVSKSLEEVARLKGQSIETIARATTQNALTLFGLDRQNQAS</sequence>
<gene>
    <name evidence="4" type="ORF">C4532_19525</name>
</gene>
<dbReference type="PANTHER" id="PTHR46124">
    <property type="entry name" value="D-AMINOACYL-TRNA DEACYLASE"/>
    <property type="match status" value="1"/>
</dbReference>
<feature type="binding site" evidence="3">
    <location>
        <position position="151"/>
    </location>
    <ligand>
        <name>a divalent metal cation</name>
        <dbReference type="ChEBI" id="CHEBI:60240"/>
        <label>2</label>
    </ligand>
</feature>
<dbReference type="InterPro" id="IPR018228">
    <property type="entry name" value="DNase_TatD-rel_CS"/>
</dbReference>
<protein>
    <submittedName>
        <fullName evidence="4">TatD family deoxyribonuclease</fullName>
    </submittedName>
</protein>
<accession>A0A419ENN9</accession>
<dbReference type="Proteomes" id="UP000285961">
    <property type="component" value="Unassembled WGS sequence"/>
</dbReference>
<organism evidence="4 5">
    <name type="scientific">Candidatus Abyssobacteria bacterium SURF_17</name>
    <dbReference type="NCBI Taxonomy" id="2093361"/>
    <lineage>
        <taxon>Bacteria</taxon>
        <taxon>Pseudomonadati</taxon>
        <taxon>Candidatus Hydrogenedentota</taxon>
        <taxon>Candidatus Abyssobacteria</taxon>
    </lineage>
</organism>
<dbReference type="PIRSF" id="PIRSF005902">
    <property type="entry name" value="DNase_TatD"/>
    <property type="match status" value="1"/>
</dbReference>
<dbReference type="PROSITE" id="PS01091">
    <property type="entry name" value="TATD_3"/>
    <property type="match status" value="1"/>
</dbReference>
<dbReference type="Gene3D" id="3.20.20.140">
    <property type="entry name" value="Metal-dependent hydrolases"/>
    <property type="match status" value="1"/>
</dbReference>
<dbReference type="InterPro" id="IPR001130">
    <property type="entry name" value="TatD-like"/>
</dbReference>
<feature type="binding site" evidence="3">
    <location>
        <position position="128"/>
    </location>
    <ligand>
        <name>a divalent metal cation</name>
        <dbReference type="ChEBI" id="CHEBI:60240"/>
        <label>2</label>
    </ligand>
</feature>
<dbReference type="Pfam" id="PF01026">
    <property type="entry name" value="TatD_DNase"/>
    <property type="match status" value="1"/>
</dbReference>
<dbReference type="SUPFAM" id="SSF51556">
    <property type="entry name" value="Metallo-dependent hydrolases"/>
    <property type="match status" value="1"/>
</dbReference>
<dbReference type="PANTHER" id="PTHR46124:SF2">
    <property type="entry name" value="D-AMINOACYL-TRNA DEACYLASE"/>
    <property type="match status" value="1"/>
</dbReference>
<comment type="caution">
    <text evidence="4">The sequence shown here is derived from an EMBL/GenBank/DDBJ whole genome shotgun (WGS) entry which is preliminary data.</text>
</comment>